<dbReference type="Pfam" id="PF25166">
    <property type="entry name" value="CoiA_C"/>
    <property type="match status" value="1"/>
</dbReference>
<keyword evidence="4" id="KW-1185">Reference proteome</keyword>
<feature type="domain" description="Competence protein CoiA nuclease-like" evidence="1">
    <location>
        <begin position="62"/>
        <end position="208"/>
    </location>
</feature>
<reference evidence="3" key="1">
    <citation type="submission" date="2022-07" db="EMBL/GenBank/DDBJ databases">
        <authorList>
            <person name="Jung M.-Y."/>
            <person name="Lee M."/>
        </authorList>
    </citation>
    <scope>NUCLEOTIDE SEQUENCE</scope>
    <source>
        <strain evidence="3">S8</strain>
    </source>
</reference>
<sequence length="362" mass="43554">MKVARTRDGNLHYCHLETLLSKDQVYFCPTCQQEVFLRTRRDGRQYFVHSSKKQTEDKHQGESHLHKEGKLALYKWFHSYFTNSQMEFYIKEEQQRPDILVTVAQQMVAVEYQCSPISLETMKKRNLGYENTDTSVFWFFGPQYMQVDRLNEILEYNLLYVESLGNFLLFFNDEQIELRHHITIEEKSRKYSYQSLQVPLKTSSAKLLLELLLKSKKLVYKELNQAETANYWSQESMEQLRLSTQRENRVFLEQLYMSQVNLTDLPKDCWRLPKYSYALKTPAYIWRGLIYIRLLKVKKGKIISLAQAMRWIEKEIECGRLRKSAINQWELTMEQELLEFFNHLVQETRFLRLISTNQWIRL</sequence>
<dbReference type="Proteomes" id="UP001059480">
    <property type="component" value="Unassembled WGS sequence"/>
</dbReference>
<proteinExistence type="predicted"/>
<name>A0ABT1WKQ8_9LACT</name>
<dbReference type="EMBL" id="JANHNZ010000001">
    <property type="protein sequence ID" value="MCQ9209143.1"/>
    <property type="molecule type" value="Genomic_DNA"/>
</dbReference>
<protein>
    <submittedName>
        <fullName evidence="3">Competence protein CoiA family protein</fullName>
    </submittedName>
</protein>
<reference evidence="3" key="3">
    <citation type="journal article" date="2023" name="Microbiol. Resour. Announc.">
        <title>Draft Genome Sequence of Granulicatella sp. Strain S8, Isolated from a Marine Fish, Seriola quinqueradiata.</title>
        <authorList>
            <person name="Lee M."/>
            <person name="Farooq A."/>
            <person name="Jeong J.B."/>
            <person name="Jung M.Y."/>
        </authorList>
    </citation>
    <scope>NUCLEOTIDE SEQUENCE</scope>
    <source>
        <strain evidence="3">S8</strain>
    </source>
</reference>
<dbReference type="InterPro" id="IPR057252">
    <property type="entry name" value="CoiA_C"/>
</dbReference>
<evidence type="ECO:0000313" key="4">
    <source>
        <dbReference type="Proteomes" id="UP001059480"/>
    </source>
</evidence>
<dbReference type="RefSeq" id="WP_256944251.1">
    <property type="nucleotide sequence ID" value="NZ_JANHNZ010000001.1"/>
</dbReference>
<organism evidence="3 4">
    <name type="scientific">Granulicatella seriolae</name>
    <dbReference type="NCBI Taxonomy" id="2967226"/>
    <lineage>
        <taxon>Bacteria</taxon>
        <taxon>Bacillati</taxon>
        <taxon>Bacillota</taxon>
        <taxon>Bacilli</taxon>
        <taxon>Lactobacillales</taxon>
        <taxon>Carnobacteriaceae</taxon>
        <taxon>Granulicatella</taxon>
    </lineage>
</organism>
<dbReference type="Pfam" id="PF06054">
    <property type="entry name" value="CoiA_nuc"/>
    <property type="match status" value="1"/>
</dbReference>
<dbReference type="InterPro" id="IPR010330">
    <property type="entry name" value="CoiA_nuc"/>
</dbReference>
<feature type="domain" description="Competence protein CoiA C-terminal" evidence="2">
    <location>
        <begin position="245"/>
        <end position="361"/>
    </location>
</feature>
<gene>
    <name evidence="3" type="ORF">NPA36_00995</name>
</gene>
<evidence type="ECO:0000259" key="1">
    <source>
        <dbReference type="Pfam" id="PF06054"/>
    </source>
</evidence>
<evidence type="ECO:0000313" key="3">
    <source>
        <dbReference type="EMBL" id="MCQ9209143.1"/>
    </source>
</evidence>
<evidence type="ECO:0000259" key="2">
    <source>
        <dbReference type="Pfam" id="PF25166"/>
    </source>
</evidence>
<comment type="caution">
    <text evidence="3">The sequence shown here is derived from an EMBL/GenBank/DDBJ whole genome shotgun (WGS) entry which is preliminary data.</text>
</comment>
<accession>A0ABT1WKQ8</accession>
<reference evidence="3" key="2">
    <citation type="journal article" date="2023" name="Curr. Microbiol.">
        <title>Granulicatella seriolae sp. nov., a Novel Facultative Anaerobe Isolated from Yellowtail Marine Fish.</title>
        <authorList>
            <person name="Lee M."/>
            <person name="Choi Y.J."/>
            <person name="Farooq A."/>
            <person name="Jeong J.B."/>
            <person name="Jung M.Y."/>
        </authorList>
    </citation>
    <scope>NUCLEOTIDE SEQUENCE</scope>
    <source>
        <strain evidence="3">S8</strain>
    </source>
</reference>